<gene>
    <name evidence="1" type="ORF">p2579_00194</name>
</gene>
<name>A0A5P6A6N4_KLEPN</name>
<dbReference type="RefSeq" id="WP_071647010.1">
    <property type="nucleotide sequence ID" value="NZ_CP045675.1"/>
</dbReference>
<evidence type="ECO:0000313" key="1">
    <source>
        <dbReference type="EMBL" id="QFG70744.1"/>
    </source>
</evidence>
<keyword evidence="1" id="KW-0614">Plasmid</keyword>
<dbReference type="EMBL" id="MK649822">
    <property type="protein sequence ID" value="QFG70744.1"/>
    <property type="molecule type" value="Genomic_DNA"/>
</dbReference>
<dbReference type="AlphaFoldDB" id="A0A5P6A6N4"/>
<reference evidence="1" key="1">
    <citation type="submission" date="2019-03" db="EMBL/GenBank/DDBJ databases">
        <title>Genomic surveillance for hypervirulence and multi-drug resistance in invasive Klebsiella pneumoniae from south and southeast Asia.</title>
        <authorList>
            <person name="Wyres K.L."/>
            <person name="Nguyen T.N.T."/>
            <person name="Lam M.M.C."/>
            <person name="Judd L.M."/>
            <person name="van Vinh Chau N."/>
            <person name="Dance D.A.B."/>
            <person name="Ip M."/>
            <person name="Karkey A."/>
            <person name="Ling C.L."/>
            <person name="Miliya T."/>
            <person name="Newton P."/>
            <person name="Nguyen L."/>
            <person name="Sengduangphachanh A."/>
            <person name="Turner P."/>
            <person name="Veeraraghavan B."/>
            <person name="Voong Vinh P."/>
            <person name="Vongsouvath M."/>
            <person name="Thomson N.R."/>
            <person name="Baker S."/>
            <person name="Holt K.E."/>
        </authorList>
    </citation>
    <scope>NUCLEOTIDE SEQUENCE</scope>
    <source>
        <strain evidence="1">2579</strain>
        <plasmid evidence="1">p2579_1</plasmid>
    </source>
</reference>
<sequence length="225" mass="25787">MSRILTGICEADPARRLYKVAVSRGNTFLSAKERFRVQVCFKNAITHPDEDRLLAELLTVHHFLADTSILWHMEQKTYACTTTWATTSTWLPEIYQRQASTPNVVKIIKFMHARFPGLKTVAETNEQGYEQALAGMIRYTETMSNKDCKTPLDLMIKSFKSGLIPIEKMPLSKTERLIPLNINTAGKIFTHATWPRCRYIFVPDEAGIMKLVNVVKLRLKPLEEK</sequence>
<proteinExistence type="predicted"/>
<accession>A0A5P6A6N4</accession>
<geneLocation type="plasmid" evidence="1">
    <name>p2579_1</name>
</geneLocation>
<organism evidence="1">
    <name type="scientific">Klebsiella pneumoniae</name>
    <dbReference type="NCBI Taxonomy" id="573"/>
    <lineage>
        <taxon>Bacteria</taxon>
        <taxon>Pseudomonadati</taxon>
        <taxon>Pseudomonadota</taxon>
        <taxon>Gammaproteobacteria</taxon>
        <taxon>Enterobacterales</taxon>
        <taxon>Enterobacteriaceae</taxon>
        <taxon>Klebsiella/Raoultella group</taxon>
        <taxon>Klebsiella</taxon>
        <taxon>Klebsiella pneumoniae complex</taxon>
    </lineage>
</organism>
<dbReference type="GeneID" id="39500099"/>
<protein>
    <submittedName>
        <fullName evidence="1">Uncharacterized protein</fullName>
    </submittedName>
</protein>